<name>A0A2H9TJU0_9FUNG</name>
<keyword evidence="2" id="KW-1185">Reference proteome</keyword>
<evidence type="ECO:0000313" key="2">
    <source>
        <dbReference type="Proteomes" id="UP000240830"/>
    </source>
</evidence>
<evidence type="ECO:0000313" key="1">
    <source>
        <dbReference type="EMBL" id="PJF18024.1"/>
    </source>
</evidence>
<dbReference type="AlphaFoldDB" id="A0A2H9TJU0"/>
<accession>A0A2H9TJU0</accession>
<organism evidence="1 2">
    <name type="scientific">Paramicrosporidium saccamoebae</name>
    <dbReference type="NCBI Taxonomy" id="1246581"/>
    <lineage>
        <taxon>Eukaryota</taxon>
        <taxon>Fungi</taxon>
        <taxon>Fungi incertae sedis</taxon>
        <taxon>Cryptomycota</taxon>
        <taxon>Cryptomycota incertae sedis</taxon>
        <taxon>Paramicrosporidium</taxon>
    </lineage>
</organism>
<gene>
    <name evidence="1" type="ORF">PSACC_02167</name>
</gene>
<dbReference type="Proteomes" id="UP000240830">
    <property type="component" value="Unassembled WGS sequence"/>
</dbReference>
<dbReference type="EMBL" id="MTSL01000149">
    <property type="protein sequence ID" value="PJF18024.1"/>
    <property type="molecule type" value="Genomic_DNA"/>
</dbReference>
<reference evidence="1 2" key="1">
    <citation type="submission" date="2016-10" db="EMBL/GenBank/DDBJ databases">
        <title>The genome of Paramicrosporidium saccamoebae is the missing link in understanding Cryptomycota and Microsporidia evolution.</title>
        <authorList>
            <person name="Quandt C.A."/>
            <person name="Beaudet D."/>
            <person name="Corsaro D."/>
            <person name="Michel R."/>
            <person name="Corradi N."/>
            <person name="James T."/>
        </authorList>
    </citation>
    <scope>NUCLEOTIDE SEQUENCE [LARGE SCALE GENOMIC DNA]</scope>
    <source>
        <strain evidence="1 2">KSL3</strain>
    </source>
</reference>
<proteinExistence type="predicted"/>
<comment type="caution">
    <text evidence="1">The sequence shown here is derived from an EMBL/GenBank/DDBJ whole genome shotgun (WGS) entry which is preliminary data.</text>
</comment>
<sequence>MLSKGQRLFLEQFTATPKNDDKQWETLLGIADFMVRTSQVLDAALRTVLISQSCVDIRLSDCARRTLESAVNYALRSLESDDIMEVGLVFANLTKKNGMKGAASLQSGAIKRLLKRPTVNETIVKLLMASVDEMSEFLAEIVSNNGWSQQVVNLLTQIVTRMDYDARSNIIEGLPVSQVDELPFLMDLVKNIGCDIDMILRLHDHLVKHRYPFQHCERFRMLLECTPLTNKWAIANICSNAERFIVQSHDGSGLTGLASVISALIVVDSADIDRVLGALCRAIEKCTHFDPQMVSVLSELVCSTVNLHLKSSQDAWTAICQNASALELILDAVMTSPKPWLLYNQSLATGLDFRVPQQSSIRSKTLASIAHLLSCTLRSGCPLSKASCIFADLCLYQVRNSWKTWRQLTTEYCFAAPWILYGKTVWHMYIPPALYRQWLSRADVCPTEIADLKTGFRDQIIGTAILDLLHWNVPDTGVLLAQMRHVFSLSKDFTELIRMEITNSKIWSLFPQCTLASLDLIVVGREQHALKVILGILDYPWENYTLEGIIIKMIKVFCERQCFSFNVFTSIARIVHATGSSAAIDELDLLLDSVCTLNAPIFPATVQMTTVVSDFLLTRLTSIIFAKPQLSACDNMRSLLRGILRALPQSWIAKFLTNLLPLLVDMQANDFLSLFRRFVTQVVLERPVRLHGLPLGFFDIDEDLNVSHAADDVTDDGNDELHVHILTPMQCCSKMTIDLRILGAVYADFARPGQILVLAKAEELGYKDEDMASNGLVAACGEYNPLFDIILR</sequence>
<protein>
    <submittedName>
        <fullName evidence="1">Uncharacterized protein</fullName>
    </submittedName>
</protein>